<gene>
    <name evidence="2" type="ORF">KY290_031506</name>
</gene>
<dbReference type="Proteomes" id="UP000826656">
    <property type="component" value="Unassembled WGS sequence"/>
</dbReference>
<sequence>MSKSGRHLALSAPQKRLPSHRSRRASLVQHCRCGWEFAGATSPDLDDFTAAIQCLLLRLRRCGKKCTGLHPETLQHSQTWTRPSKFI</sequence>
<comment type="caution">
    <text evidence="2">The sequence shown here is derived from an EMBL/GenBank/DDBJ whole genome shotgun (WGS) entry which is preliminary data.</text>
</comment>
<organism evidence="2 3">
    <name type="scientific">Solanum tuberosum</name>
    <name type="common">Potato</name>
    <dbReference type="NCBI Taxonomy" id="4113"/>
    <lineage>
        <taxon>Eukaryota</taxon>
        <taxon>Viridiplantae</taxon>
        <taxon>Streptophyta</taxon>
        <taxon>Embryophyta</taxon>
        <taxon>Tracheophyta</taxon>
        <taxon>Spermatophyta</taxon>
        <taxon>Magnoliopsida</taxon>
        <taxon>eudicotyledons</taxon>
        <taxon>Gunneridae</taxon>
        <taxon>Pentapetalae</taxon>
        <taxon>asterids</taxon>
        <taxon>lamiids</taxon>
        <taxon>Solanales</taxon>
        <taxon>Solanaceae</taxon>
        <taxon>Solanoideae</taxon>
        <taxon>Solaneae</taxon>
        <taxon>Solanum</taxon>
    </lineage>
</organism>
<evidence type="ECO:0000313" key="2">
    <source>
        <dbReference type="EMBL" id="KAH0743513.1"/>
    </source>
</evidence>
<proteinExistence type="predicted"/>
<feature type="region of interest" description="Disordered" evidence="1">
    <location>
        <begin position="1"/>
        <end position="21"/>
    </location>
</feature>
<evidence type="ECO:0000256" key="1">
    <source>
        <dbReference type="SAM" id="MobiDB-lite"/>
    </source>
</evidence>
<accession>A0ABQ7UAI4</accession>
<keyword evidence="3" id="KW-1185">Reference proteome</keyword>
<reference evidence="2 3" key="1">
    <citation type="journal article" date="2021" name="bioRxiv">
        <title>Chromosome-scale and haplotype-resolved genome assembly of a tetraploid potato cultivar.</title>
        <authorList>
            <person name="Sun H."/>
            <person name="Jiao W.-B."/>
            <person name="Krause K."/>
            <person name="Campoy J.A."/>
            <person name="Goel M."/>
            <person name="Folz-Donahue K."/>
            <person name="Kukat C."/>
            <person name="Huettel B."/>
            <person name="Schneeberger K."/>
        </authorList>
    </citation>
    <scope>NUCLEOTIDE SEQUENCE [LARGE SCALE GENOMIC DNA]</scope>
    <source>
        <strain evidence="2">SolTubOtavaFocal</strain>
        <tissue evidence="2">Leaves</tissue>
    </source>
</reference>
<dbReference type="EMBL" id="JAIVGD010000023">
    <property type="protein sequence ID" value="KAH0743513.1"/>
    <property type="molecule type" value="Genomic_DNA"/>
</dbReference>
<protein>
    <submittedName>
        <fullName evidence="2">Uncharacterized protein</fullName>
    </submittedName>
</protein>
<name>A0ABQ7UAI4_SOLTU</name>
<evidence type="ECO:0000313" key="3">
    <source>
        <dbReference type="Proteomes" id="UP000826656"/>
    </source>
</evidence>